<accession>A0ABV1LUJ5</accession>
<organism evidence="1 2">
    <name type="scientific">Paraburkholderia acidicola</name>
    <dbReference type="NCBI Taxonomy" id="1912599"/>
    <lineage>
        <taxon>Bacteria</taxon>
        <taxon>Pseudomonadati</taxon>
        <taxon>Pseudomonadota</taxon>
        <taxon>Betaproteobacteria</taxon>
        <taxon>Burkholderiales</taxon>
        <taxon>Burkholderiaceae</taxon>
        <taxon>Paraburkholderia</taxon>
    </lineage>
</organism>
<dbReference type="RefSeq" id="WP_349544725.1">
    <property type="nucleotide sequence ID" value="NZ_JAOALG010000002.1"/>
</dbReference>
<evidence type="ECO:0000313" key="1">
    <source>
        <dbReference type="EMBL" id="MEQ5842980.1"/>
    </source>
</evidence>
<protein>
    <submittedName>
        <fullName evidence="1">Uncharacterized protein</fullName>
    </submittedName>
</protein>
<gene>
    <name evidence="1" type="ORF">N0A02_26345</name>
</gene>
<proteinExistence type="predicted"/>
<dbReference type="Proteomes" id="UP001469089">
    <property type="component" value="Unassembled WGS sequence"/>
</dbReference>
<keyword evidence="2" id="KW-1185">Reference proteome</keyword>
<dbReference type="EMBL" id="JAOALG010000002">
    <property type="protein sequence ID" value="MEQ5842980.1"/>
    <property type="molecule type" value="Genomic_DNA"/>
</dbReference>
<name>A0ABV1LUJ5_9BURK</name>
<sequence>MHKIESYKIEDEDEADAYLKDLFADPRRWSMDEVVARADMYISSERIRSYFLSQAKKWLSLHDGQT</sequence>
<comment type="caution">
    <text evidence="1">The sequence shown here is derived from an EMBL/GenBank/DDBJ whole genome shotgun (WGS) entry which is preliminary data.</text>
</comment>
<reference evidence="1 2" key="1">
    <citation type="journal article" date="2024" name="Chem. Sci.">
        <title>Discovery of a lagriamide polyketide by integrated genome mining, isotopic labeling, and untargeted metabolomics.</title>
        <authorList>
            <person name="Fergusson C.H."/>
            <person name="Saulog J."/>
            <person name="Paulo B.S."/>
            <person name="Wilson D.M."/>
            <person name="Liu D.Y."/>
            <person name="Morehouse N.J."/>
            <person name="Waterworth S."/>
            <person name="Barkei J."/>
            <person name="Gray C.A."/>
            <person name="Kwan J.C."/>
            <person name="Eustaquio A.S."/>
            <person name="Linington R.G."/>
        </authorList>
    </citation>
    <scope>NUCLEOTIDE SEQUENCE [LARGE SCALE GENOMIC DNA]</scope>
    <source>
        <strain evidence="1 2">RL17-338-BIF-B</strain>
    </source>
</reference>
<evidence type="ECO:0000313" key="2">
    <source>
        <dbReference type="Proteomes" id="UP001469089"/>
    </source>
</evidence>